<dbReference type="PANTHER" id="PTHR30511">
    <property type="entry name" value="ALANINE RACEMASE"/>
    <property type="match status" value="1"/>
</dbReference>
<dbReference type="InterPro" id="IPR020622">
    <property type="entry name" value="Ala_racemase_pyridoxalP-BS"/>
</dbReference>
<dbReference type="GO" id="GO:0030632">
    <property type="term" value="P:D-alanine biosynthetic process"/>
    <property type="evidence" value="ECO:0007669"/>
    <property type="project" value="UniProtKB-UniRule"/>
</dbReference>
<name>A0A1M5NPL6_9FIRM</name>
<comment type="similarity">
    <text evidence="4">Belongs to the alanine racemase family.</text>
</comment>
<dbReference type="InterPro" id="IPR029066">
    <property type="entry name" value="PLP-binding_barrel"/>
</dbReference>
<sequence>MQISRPTWVEINLENLKYNINQIKKVVGYNVVLGAVLKANAYGHGIVEVAKAIEDTEVGYIFVATLSEALELRDNNIKVPILVMGYVQYKFIEIAIKNNITLTVFENNQAEKISCIASKIGKVCKIHLKIDTGFNRIGFKFKKDNNDINNINKIFSLENIQVEGIFSHLALTNKEEDYKQYNRFIDIVKKIEKYRVIPIKHICDSIAMCRYKQFHMDMVRVGAGIYGYTSIDSNLMLKQVMTFKSKIIQVKDIDIGEGISYDFTFRANRKMKIGIVPCGYGDGIPRELSNRGYVIINGKRADIIGKICMDYSFIDLTNLREDDYNKDIIFYGENGPDLSDVATLANTNKNEILSRVSKRVYRLYL</sequence>
<dbReference type="FunFam" id="3.20.20.10:FF:000002">
    <property type="entry name" value="Alanine racemase"/>
    <property type="match status" value="1"/>
</dbReference>
<feature type="active site" description="Proton acceptor; specific for D-alanine" evidence="4">
    <location>
        <position position="38"/>
    </location>
</feature>
<dbReference type="InterPro" id="IPR000821">
    <property type="entry name" value="Ala_racemase"/>
</dbReference>
<dbReference type="EC" id="5.1.1.1" evidence="4"/>
<dbReference type="GO" id="GO:0008784">
    <property type="term" value="F:alanine racemase activity"/>
    <property type="evidence" value="ECO:0007669"/>
    <property type="project" value="UniProtKB-UniRule"/>
</dbReference>
<evidence type="ECO:0000256" key="1">
    <source>
        <dbReference type="ARBA" id="ARBA00001933"/>
    </source>
</evidence>
<dbReference type="CDD" id="cd00430">
    <property type="entry name" value="PLPDE_III_AR"/>
    <property type="match status" value="1"/>
</dbReference>
<dbReference type="InterPro" id="IPR009006">
    <property type="entry name" value="Ala_racemase/Decarboxylase_C"/>
</dbReference>
<dbReference type="Pfam" id="PF00842">
    <property type="entry name" value="Ala_racemase_C"/>
    <property type="match status" value="1"/>
</dbReference>
<dbReference type="InterPro" id="IPR011079">
    <property type="entry name" value="Ala_racemase_C"/>
</dbReference>
<dbReference type="SUPFAM" id="SSF50621">
    <property type="entry name" value="Alanine racemase C-terminal domain-like"/>
    <property type="match status" value="1"/>
</dbReference>
<dbReference type="PANTHER" id="PTHR30511:SF0">
    <property type="entry name" value="ALANINE RACEMASE, CATABOLIC-RELATED"/>
    <property type="match status" value="1"/>
</dbReference>
<dbReference type="NCBIfam" id="TIGR00492">
    <property type="entry name" value="alr"/>
    <property type="match status" value="1"/>
</dbReference>
<dbReference type="OrthoDB" id="9813814at2"/>
<gene>
    <name evidence="8" type="ORF">SAMN04488530_11137</name>
</gene>
<comment type="function">
    <text evidence="4">Catalyzes the interconversion of L-alanine and D-alanine. May also act on other amino acids.</text>
</comment>
<dbReference type="Gene3D" id="3.20.20.10">
    <property type="entry name" value="Alanine racemase"/>
    <property type="match status" value="1"/>
</dbReference>
<comment type="cofactor">
    <cofactor evidence="1 4 5">
        <name>pyridoxal 5'-phosphate</name>
        <dbReference type="ChEBI" id="CHEBI:597326"/>
    </cofactor>
</comment>
<dbReference type="RefSeq" id="WP_084120245.1">
    <property type="nucleotide sequence ID" value="NZ_BAABCH010000100.1"/>
</dbReference>
<dbReference type="GO" id="GO:0030170">
    <property type="term" value="F:pyridoxal phosphate binding"/>
    <property type="evidence" value="ECO:0007669"/>
    <property type="project" value="UniProtKB-UniRule"/>
</dbReference>
<comment type="pathway">
    <text evidence="4">Amino-acid biosynthesis; D-alanine biosynthesis; D-alanine from L-alanine: step 1/1.</text>
</comment>
<evidence type="ECO:0000256" key="2">
    <source>
        <dbReference type="ARBA" id="ARBA00022898"/>
    </source>
</evidence>
<keyword evidence="3 4" id="KW-0413">Isomerase</keyword>
<dbReference type="InterPro" id="IPR001608">
    <property type="entry name" value="Ala_racemase_N"/>
</dbReference>
<evidence type="ECO:0000256" key="6">
    <source>
        <dbReference type="PIRSR" id="PIRSR600821-52"/>
    </source>
</evidence>
<reference evidence="9" key="1">
    <citation type="submission" date="2016-11" db="EMBL/GenBank/DDBJ databases">
        <authorList>
            <person name="Varghese N."/>
            <person name="Submissions S."/>
        </authorList>
    </citation>
    <scope>NUCLEOTIDE SEQUENCE [LARGE SCALE GENOMIC DNA]</scope>
    <source>
        <strain evidence="9">DSM 2635</strain>
    </source>
</reference>
<dbReference type="GO" id="GO:0005829">
    <property type="term" value="C:cytosol"/>
    <property type="evidence" value="ECO:0007669"/>
    <property type="project" value="TreeGrafter"/>
</dbReference>
<feature type="active site" description="Proton acceptor; specific for L-alanine" evidence="4">
    <location>
        <position position="261"/>
    </location>
</feature>
<keyword evidence="2 4" id="KW-0663">Pyridoxal phosphate</keyword>
<feature type="binding site" evidence="4 6">
    <location>
        <position position="136"/>
    </location>
    <ligand>
        <name>substrate</name>
    </ligand>
</feature>
<dbReference type="SUPFAM" id="SSF51419">
    <property type="entry name" value="PLP-binding barrel"/>
    <property type="match status" value="1"/>
</dbReference>
<dbReference type="GO" id="GO:0009252">
    <property type="term" value="P:peptidoglycan biosynthetic process"/>
    <property type="evidence" value="ECO:0007669"/>
    <property type="project" value="TreeGrafter"/>
</dbReference>
<comment type="catalytic activity">
    <reaction evidence="4">
        <text>L-alanine = D-alanine</text>
        <dbReference type="Rhea" id="RHEA:20249"/>
        <dbReference type="ChEBI" id="CHEBI:57416"/>
        <dbReference type="ChEBI" id="CHEBI:57972"/>
        <dbReference type="EC" id="5.1.1.1"/>
    </reaction>
</comment>
<evidence type="ECO:0000259" key="7">
    <source>
        <dbReference type="SMART" id="SM01005"/>
    </source>
</evidence>
<evidence type="ECO:0000313" key="9">
    <source>
        <dbReference type="Proteomes" id="UP000243255"/>
    </source>
</evidence>
<dbReference type="PROSITE" id="PS00395">
    <property type="entry name" value="ALANINE_RACEMASE"/>
    <property type="match status" value="1"/>
</dbReference>
<dbReference type="Pfam" id="PF01168">
    <property type="entry name" value="Ala_racemase_N"/>
    <property type="match status" value="1"/>
</dbReference>
<proteinExistence type="inferred from homology"/>
<organism evidence="8 9">
    <name type="scientific">Asaccharospora irregularis DSM 2635</name>
    <dbReference type="NCBI Taxonomy" id="1121321"/>
    <lineage>
        <taxon>Bacteria</taxon>
        <taxon>Bacillati</taxon>
        <taxon>Bacillota</taxon>
        <taxon>Clostridia</taxon>
        <taxon>Peptostreptococcales</taxon>
        <taxon>Peptostreptococcaceae</taxon>
        <taxon>Asaccharospora</taxon>
    </lineage>
</organism>
<dbReference type="HAMAP" id="MF_01201">
    <property type="entry name" value="Ala_racemase"/>
    <property type="match status" value="1"/>
</dbReference>
<dbReference type="STRING" id="1121321.SAMN04488530_11137"/>
<dbReference type="Gene3D" id="2.40.37.10">
    <property type="entry name" value="Lyase, Ornithine Decarboxylase, Chain A, domain 1"/>
    <property type="match status" value="1"/>
</dbReference>
<dbReference type="EMBL" id="FQWX01000011">
    <property type="protein sequence ID" value="SHG91524.1"/>
    <property type="molecule type" value="Genomic_DNA"/>
</dbReference>
<dbReference type="Proteomes" id="UP000243255">
    <property type="component" value="Unassembled WGS sequence"/>
</dbReference>
<dbReference type="PRINTS" id="PR00992">
    <property type="entry name" value="ALARACEMASE"/>
</dbReference>
<protein>
    <recommendedName>
        <fullName evidence="4">Alanine racemase</fullName>
        <ecNumber evidence="4">5.1.1.1</ecNumber>
    </recommendedName>
</protein>
<feature type="binding site" evidence="4 6">
    <location>
        <position position="309"/>
    </location>
    <ligand>
        <name>substrate</name>
    </ligand>
</feature>
<feature type="modified residue" description="N6-(pyridoxal phosphate)lysine" evidence="4 5">
    <location>
        <position position="38"/>
    </location>
</feature>
<dbReference type="UniPathway" id="UPA00042">
    <property type="reaction ID" value="UER00497"/>
</dbReference>
<feature type="domain" description="Alanine racemase C-terminal" evidence="7">
    <location>
        <begin position="240"/>
        <end position="365"/>
    </location>
</feature>
<accession>A0A1M5NPL6</accession>
<evidence type="ECO:0000313" key="8">
    <source>
        <dbReference type="EMBL" id="SHG91524.1"/>
    </source>
</evidence>
<evidence type="ECO:0000256" key="3">
    <source>
        <dbReference type="ARBA" id="ARBA00023235"/>
    </source>
</evidence>
<evidence type="ECO:0000256" key="5">
    <source>
        <dbReference type="PIRSR" id="PIRSR600821-50"/>
    </source>
</evidence>
<dbReference type="AlphaFoldDB" id="A0A1M5NPL6"/>
<dbReference type="SMART" id="SM01005">
    <property type="entry name" value="Ala_racemase_C"/>
    <property type="match status" value="1"/>
</dbReference>
<evidence type="ECO:0000256" key="4">
    <source>
        <dbReference type="HAMAP-Rule" id="MF_01201"/>
    </source>
</evidence>
<keyword evidence="9" id="KW-1185">Reference proteome</keyword>